<keyword evidence="13" id="KW-1185">Reference proteome</keyword>
<reference evidence="12 13" key="1">
    <citation type="submission" date="2019-12" db="EMBL/GenBank/DDBJ databases">
        <authorList>
            <person name="Zhao J."/>
        </authorList>
    </citation>
    <scope>NUCLEOTIDE SEQUENCE [LARGE SCALE GENOMIC DNA]</scope>
    <source>
        <strain evidence="12 13">S-15</strain>
    </source>
</reference>
<organism evidence="12 13">
    <name type="scientific">Acidiluteibacter ferrifornacis</name>
    <dbReference type="NCBI Taxonomy" id="2692424"/>
    <lineage>
        <taxon>Bacteria</taxon>
        <taxon>Pseudomonadati</taxon>
        <taxon>Bacteroidota</taxon>
        <taxon>Flavobacteriia</taxon>
        <taxon>Flavobacteriales</taxon>
        <taxon>Cryomorphaceae</taxon>
        <taxon>Acidiluteibacter</taxon>
    </lineage>
</organism>
<dbReference type="UniPathway" id="UPA00056">
    <property type="reaction ID" value="UER00094"/>
</dbReference>
<dbReference type="EMBL" id="WWNE01000007">
    <property type="protein sequence ID" value="NBG66524.1"/>
    <property type="molecule type" value="Genomic_DNA"/>
</dbReference>
<evidence type="ECO:0000259" key="11">
    <source>
        <dbReference type="Pfam" id="PF08544"/>
    </source>
</evidence>
<keyword evidence="5 9" id="KW-0547">Nucleotide-binding</keyword>
<dbReference type="InterPro" id="IPR004424">
    <property type="entry name" value="IspE"/>
</dbReference>
<protein>
    <recommendedName>
        <fullName evidence="3 9">4-diphosphocytidyl-2-C-methyl-D-erythritol kinase</fullName>
        <shortName evidence="9">CMK</shortName>
        <ecNumber evidence="2 9">2.7.1.148</ecNumber>
    </recommendedName>
    <alternativeName>
        <fullName evidence="8 9">4-(cytidine-5'-diphospho)-2-C-methyl-D-erythritol kinase</fullName>
    </alternativeName>
</protein>
<accession>A0A6N9NKX3</accession>
<dbReference type="InterPro" id="IPR006204">
    <property type="entry name" value="GHMP_kinase_N_dom"/>
</dbReference>
<dbReference type="InterPro" id="IPR014721">
    <property type="entry name" value="Ribsml_uS5_D2-typ_fold_subgr"/>
</dbReference>
<dbReference type="InterPro" id="IPR013750">
    <property type="entry name" value="GHMP_kinase_C_dom"/>
</dbReference>
<dbReference type="PIRSF" id="PIRSF010376">
    <property type="entry name" value="IspE"/>
    <property type="match status" value="1"/>
</dbReference>
<name>A0A6N9NKX3_9FLAO</name>
<evidence type="ECO:0000256" key="8">
    <source>
        <dbReference type="ARBA" id="ARBA00032554"/>
    </source>
</evidence>
<comment type="caution">
    <text evidence="12">The sequence shown here is derived from an EMBL/GenBank/DDBJ whole genome shotgun (WGS) entry which is preliminary data.</text>
</comment>
<feature type="binding site" evidence="9">
    <location>
        <begin position="90"/>
        <end position="100"/>
    </location>
    <ligand>
        <name>ATP</name>
        <dbReference type="ChEBI" id="CHEBI:30616"/>
    </ligand>
</feature>
<evidence type="ECO:0000256" key="4">
    <source>
        <dbReference type="ARBA" id="ARBA00022679"/>
    </source>
</evidence>
<dbReference type="GO" id="GO:0019288">
    <property type="term" value="P:isopentenyl diphosphate biosynthetic process, methylerythritol 4-phosphate pathway"/>
    <property type="evidence" value="ECO:0007669"/>
    <property type="project" value="UniProtKB-UniRule"/>
</dbReference>
<evidence type="ECO:0000256" key="2">
    <source>
        <dbReference type="ARBA" id="ARBA00012052"/>
    </source>
</evidence>
<dbReference type="InterPro" id="IPR020568">
    <property type="entry name" value="Ribosomal_Su5_D2-typ_SF"/>
</dbReference>
<evidence type="ECO:0000256" key="6">
    <source>
        <dbReference type="ARBA" id="ARBA00022777"/>
    </source>
</evidence>
<dbReference type="PANTHER" id="PTHR43527:SF2">
    <property type="entry name" value="4-DIPHOSPHOCYTIDYL-2-C-METHYL-D-ERYTHRITOL KINASE, CHLOROPLASTIC"/>
    <property type="match status" value="1"/>
</dbReference>
<evidence type="ECO:0000256" key="9">
    <source>
        <dbReference type="HAMAP-Rule" id="MF_00061"/>
    </source>
</evidence>
<feature type="active site" evidence="9">
    <location>
        <position position="132"/>
    </location>
</feature>
<dbReference type="AlphaFoldDB" id="A0A6N9NKX3"/>
<dbReference type="SUPFAM" id="SSF55060">
    <property type="entry name" value="GHMP Kinase, C-terminal domain"/>
    <property type="match status" value="1"/>
</dbReference>
<comment type="pathway">
    <text evidence="9">Isoprenoid biosynthesis; isopentenyl diphosphate biosynthesis via DXP pathway; isopentenyl diphosphate from 1-deoxy-D-xylulose 5-phosphate: step 3/6.</text>
</comment>
<dbReference type="Gene3D" id="3.30.70.890">
    <property type="entry name" value="GHMP kinase, C-terminal domain"/>
    <property type="match status" value="1"/>
</dbReference>
<evidence type="ECO:0000256" key="3">
    <source>
        <dbReference type="ARBA" id="ARBA00017473"/>
    </source>
</evidence>
<dbReference type="GO" id="GO:0050515">
    <property type="term" value="F:4-(cytidine 5'-diphospho)-2-C-methyl-D-erythritol kinase activity"/>
    <property type="evidence" value="ECO:0007669"/>
    <property type="project" value="UniProtKB-UniRule"/>
</dbReference>
<dbReference type="PANTHER" id="PTHR43527">
    <property type="entry name" value="4-DIPHOSPHOCYTIDYL-2-C-METHYL-D-ERYTHRITOL KINASE, CHLOROPLASTIC"/>
    <property type="match status" value="1"/>
</dbReference>
<feature type="domain" description="GHMP kinase C-terminal" evidence="11">
    <location>
        <begin position="200"/>
        <end position="249"/>
    </location>
</feature>
<dbReference type="EC" id="2.7.1.148" evidence="2 9"/>
<feature type="active site" evidence="9">
    <location>
        <position position="8"/>
    </location>
</feature>
<dbReference type="RefSeq" id="WP_160633469.1">
    <property type="nucleotide sequence ID" value="NZ_WWNE01000007.1"/>
</dbReference>
<comment type="function">
    <text evidence="9">Catalyzes the phosphorylation of the position 2 hydroxy group of 4-diphosphocytidyl-2C-methyl-D-erythritol.</text>
</comment>
<evidence type="ECO:0000256" key="7">
    <source>
        <dbReference type="ARBA" id="ARBA00022840"/>
    </source>
</evidence>
<gene>
    <name evidence="9" type="primary">ispE</name>
    <name evidence="12" type="ORF">GQN54_10375</name>
</gene>
<proteinExistence type="inferred from homology"/>
<dbReference type="HAMAP" id="MF_00061">
    <property type="entry name" value="IspE"/>
    <property type="match status" value="1"/>
</dbReference>
<evidence type="ECO:0000313" key="13">
    <source>
        <dbReference type="Proteomes" id="UP000470771"/>
    </source>
</evidence>
<sequence>MNFFPNAKINLGLNITEKRTDGFHNLESVFVPVLWNDELEIIESDQTSFVSSGIEIPGEPNENLCLKAFYLVQSEFKLPPVRIHLKKNIPIGAGLGGGSSDAAFVIKGINEMFELNMNVEQMQNFARKLGSDCAFFIKNEPVFAFGKGDEFAPINIDLSNKYLVLVYPNVHVSTAQAYSGVKPKKPEYSLKDIINMPIKDWRSFMKNDFEQSIFKAFPKLYRLKQDLYSLGALYASMSGSGSTIFGIFEGIPPRIKVKDAQIHICKL</sequence>
<comment type="catalytic activity">
    <reaction evidence="9">
        <text>4-CDP-2-C-methyl-D-erythritol + ATP = 4-CDP-2-C-methyl-D-erythritol 2-phosphate + ADP + H(+)</text>
        <dbReference type="Rhea" id="RHEA:18437"/>
        <dbReference type="ChEBI" id="CHEBI:15378"/>
        <dbReference type="ChEBI" id="CHEBI:30616"/>
        <dbReference type="ChEBI" id="CHEBI:57823"/>
        <dbReference type="ChEBI" id="CHEBI:57919"/>
        <dbReference type="ChEBI" id="CHEBI:456216"/>
        <dbReference type="EC" id="2.7.1.148"/>
    </reaction>
</comment>
<dbReference type="SUPFAM" id="SSF54211">
    <property type="entry name" value="Ribosomal protein S5 domain 2-like"/>
    <property type="match status" value="1"/>
</dbReference>
<dbReference type="InterPro" id="IPR036554">
    <property type="entry name" value="GHMP_kinase_C_sf"/>
</dbReference>
<comment type="similarity">
    <text evidence="1 9">Belongs to the GHMP kinase family. IspE subfamily.</text>
</comment>
<dbReference type="GO" id="GO:0016114">
    <property type="term" value="P:terpenoid biosynthetic process"/>
    <property type="evidence" value="ECO:0007669"/>
    <property type="project" value="UniProtKB-UniRule"/>
</dbReference>
<dbReference type="NCBIfam" id="TIGR00154">
    <property type="entry name" value="ispE"/>
    <property type="match status" value="1"/>
</dbReference>
<evidence type="ECO:0000313" key="12">
    <source>
        <dbReference type="EMBL" id="NBG66524.1"/>
    </source>
</evidence>
<evidence type="ECO:0000256" key="1">
    <source>
        <dbReference type="ARBA" id="ARBA00009684"/>
    </source>
</evidence>
<keyword evidence="4 9" id="KW-0808">Transferase</keyword>
<dbReference type="Proteomes" id="UP000470771">
    <property type="component" value="Unassembled WGS sequence"/>
</dbReference>
<keyword evidence="6 9" id="KW-0418">Kinase</keyword>
<dbReference type="GO" id="GO:0005524">
    <property type="term" value="F:ATP binding"/>
    <property type="evidence" value="ECO:0007669"/>
    <property type="project" value="UniProtKB-UniRule"/>
</dbReference>
<dbReference type="Gene3D" id="3.30.230.10">
    <property type="match status" value="1"/>
</dbReference>
<feature type="domain" description="GHMP kinase N-terminal" evidence="10">
    <location>
        <begin position="63"/>
        <end position="137"/>
    </location>
</feature>
<keyword evidence="7 9" id="KW-0067">ATP-binding</keyword>
<evidence type="ECO:0000256" key="5">
    <source>
        <dbReference type="ARBA" id="ARBA00022741"/>
    </source>
</evidence>
<evidence type="ECO:0000259" key="10">
    <source>
        <dbReference type="Pfam" id="PF00288"/>
    </source>
</evidence>
<keyword evidence="9" id="KW-0414">Isoprene biosynthesis</keyword>
<dbReference type="Pfam" id="PF08544">
    <property type="entry name" value="GHMP_kinases_C"/>
    <property type="match status" value="1"/>
</dbReference>
<dbReference type="Pfam" id="PF00288">
    <property type="entry name" value="GHMP_kinases_N"/>
    <property type="match status" value="1"/>
</dbReference>